<protein>
    <recommendedName>
        <fullName evidence="3">NACHT domain-containing protein</fullName>
    </recommendedName>
</protein>
<evidence type="ECO:0008006" key="3">
    <source>
        <dbReference type="Google" id="ProtNLM"/>
    </source>
</evidence>
<organism evidence="1 2">
    <name type="scientific">Microseira wollei NIES-4236</name>
    <dbReference type="NCBI Taxonomy" id="2530354"/>
    <lineage>
        <taxon>Bacteria</taxon>
        <taxon>Bacillati</taxon>
        <taxon>Cyanobacteriota</taxon>
        <taxon>Cyanophyceae</taxon>
        <taxon>Oscillatoriophycideae</taxon>
        <taxon>Aerosakkonematales</taxon>
        <taxon>Aerosakkonemataceae</taxon>
        <taxon>Microseira</taxon>
    </lineage>
</organism>
<dbReference type="Proteomes" id="UP001050975">
    <property type="component" value="Unassembled WGS sequence"/>
</dbReference>
<sequence>MSEQAYSWKRFWCPRSSRISLGDRGYLCDPDTEWGRADNPDLKSFAEISSLPCLVLLGEPGIGKTHAMKAEQERICNQIKANGDEELTLDLHSFGSEDRLVKKLFESPKFTTWVEGTHRLYIFLDSLDECLLRIDTVAALLADEFIEYQDKANRLFLRINCRTAVWSTTLEEGLKHIFGKDGVGVYELAPLRLADVRAAAASEGIESEYFLTEIWNKNLVPLAIKPVTLKFLLNTYRRYNGQFPENQTLCDLYQAGCKLLCDEDNPEDPRSSRQKGNLELEQRLIVAARIAAVTIFGNRFAVWTGVDWGQVPEEDVLLQKLCQGNESANGRNFEVTEAAIKEVLDTGLFSSRGLYRMGWSHQTYAEFLAAWYLVQHEIPLTQITELIYSSEYPDRKLIPQLHETAAWLASMRADVLQEIIKTDPDVLLRSDIPTDADVRASIVDNLLLQYEQEKLFDRNLDNYRHYAKLNHSGLAAQLHPYICDPNKQIDARDLAIHIAEGCEVHEFQEELVNLALDSSQSIYLRVSAAKAICSVGDVDTRLKLKPLAVRQLPEDEDDRLKGYILKALWSDHLTAEELFQALTSPKKLNFFGAYQMFLKYHLAPQLQPHDLVFALNWIEKQGIRCFGHPFEELADAILIKAWEHFDLPGVAESFTKVALVQWRDHQRIITHDSKLQDQFASSLLNDSKKRRTLIEQAVLIISKTEENPFFLFRYLKDENVLIPEDVFWILEMLQNYDYEKPQKIWVQLLQWSFNRQDAKQIDAIITATQTNNILLGFFAPYFEPIELDSILAEKLRYDYLRMQEMQDRRQNTPLLEPPPKERVLQLLEKLEAGDLSAWWQLNREMTLKPESKYYGDELELDLTKLPGWQEAEEVTRKRIIEGAKKYIQQQNDIPYDWIGTNTDNRPALAGCRALHLLLKESSDFLNTLSPEICRKLTPVIIAAPFDNQHKDSYLEILKRSYLNAPQVFINTMITLIDKDNQEHEYLFGVNRFDKCWDERLKLALIEKAKDPSLKPQCVGQLLEELLKQGLTEARDFANSLISFPLPLVENEREKALIASRVLVENSAPSSWSFLWSLIQQDSSFGREVLELAANRYSFGIQLHLTETQLADLYLWLVQQYPYDEDPDYSNEVLAHFVTAREGMANLRDNVLTQLKEQATLQACAEIQRLIQELPDIAWLRKTLIDAQANMRRKTWQPPQPEQILQIVSDSTRRLVQNGQQLLDVLLESLKRLELELQGETPAVRDLWDKVDDKKFKPVDENAFSDYVKRFLDKDLKSRGIVVNREVELRRNYGGSPGERTDIHVDAVVKKPNGELYDCITVIIEVKGCWHKDLNSAMEEQLVKRYLQDNSSKYGLYLVGWFNCHQWDDKDSRKGKAPKISIDEAREQFDRQAEQLSSPANVVRAYVLNTALR</sequence>
<reference evidence="1" key="1">
    <citation type="submission" date="2019-10" db="EMBL/GenBank/DDBJ databases">
        <title>Draft genome sequece of Microseira wollei NIES-4236.</title>
        <authorList>
            <person name="Yamaguchi H."/>
            <person name="Suzuki S."/>
            <person name="Kawachi M."/>
        </authorList>
    </citation>
    <scope>NUCLEOTIDE SEQUENCE</scope>
    <source>
        <strain evidence="1">NIES-4236</strain>
    </source>
</reference>
<proteinExistence type="predicted"/>
<keyword evidence="2" id="KW-1185">Reference proteome</keyword>
<evidence type="ECO:0000313" key="1">
    <source>
        <dbReference type="EMBL" id="GET35826.1"/>
    </source>
</evidence>
<name>A0AAV3X3N5_9CYAN</name>
<comment type="caution">
    <text evidence="1">The sequence shown here is derived from an EMBL/GenBank/DDBJ whole genome shotgun (WGS) entry which is preliminary data.</text>
</comment>
<accession>A0AAV3X3N5</accession>
<evidence type="ECO:0000313" key="2">
    <source>
        <dbReference type="Proteomes" id="UP001050975"/>
    </source>
</evidence>
<gene>
    <name evidence="1" type="ORF">MiSe_05720</name>
</gene>
<dbReference type="EMBL" id="BLAY01000005">
    <property type="protein sequence ID" value="GET35826.1"/>
    <property type="molecule type" value="Genomic_DNA"/>
</dbReference>